<comment type="caution">
    <text evidence="6">The sequence shown here is derived from an EMBL/GenBank/DDBJ whole genome shotgun (WGS) entry which is preliminary data.</text>
</comment>
<evidence type="ECO:0000256" key="2">
    <source>
        <dbReference type="ARBA" id="ARBA00022741"/>
    </source>
</evidence>
<dbReference type="Pfam" id="PF07238">
    <property type="entry name" value="PilZ"/>
    <property type="match status" value="1"/>
</dbReference>
<dbReference type="SUPFAM" id="SSF141371">
    <property type="entry name" value="PilZ domain-like"/>
    <property type="match status" value="2"/>
</dbReference>
<keyword evidence="7" id="KW-1185">Reference proteome</keyword>
<evidence type="ECO:0000313" key="6">
    <source>
        <dbReference type="EMBL" id="MBN7824645.1"/>
    </source>
</evidence>
<feature type="domain" description="PilZ" evidence="4">
    <location>
        <begin position="114"/>
        <end position="211"/>
    </location>
</feature>
<organism evidence="6 7">
    <name type="scientific">Bowmanella dokdonensis</name>
    <dbReference type="NCBI Taxonomy" id="751969"/>
    <lineage>
        <taxon>Bacteria</taxon>
        <taxon>Pseudomonadati</taxon>
        <taxon>Pseudomonadota</taxon>
        <taxon>Gammaproteobacteria</taxon>
        <taxon>Alteromonadales</taxon>
        <taxon>Alteromonadaceae</taxon>
        <taxon>Bowmanella</taxon>
    </lineage>
</organism>
<evidence type="ECO:0000259" key="5">
    <source>
        <dbReference type="Pfam" id="PF12945"/>
    </source>
</evidence>
<evidence type="ECO:0000259" key="4">
    <source>
        <dbReference type="Pfam" id="PF07238"/>
    </source>
</evidence>
<evidence type="ECO:0000256" key="3">
    <source>
        <dbReference type="ARBA" id="ARBA00023143"/>
    </source>
</evidence>
<dbReference type="RefSeq" id="WP_206572741.1">
    <property type="nucleotide sequence ID" value="NZ_JAFKCV010000002.1"/>
</dbReference>
<dbReference type="InterPro" id="IPR012349">
    <property type="entry name" value="Split_barrel_FMN-bd"/>
</dbReference>
<dbReference type="Gene3D" id="2.40.10.220">
    <property type="entry name" value="predicted glycosyltransferase like domains"/>
    <property type="match status" value="1"/>
</dbReference>
<keyword evidence="3" id="KW-0975">Bacterial flagellum</keyword>
<sequence length="215" mass="24391">MQKVIVQGSSGLDSQWLEKVPVGTRIEVQLLDRQESRFHSELIGYRFGRYLVIRFDDTVLTNSANGLVAICRFLVEQQLGECFAFKSEIISTVWRPDKILYLAFPEEIHRRALRAKKRLTLEIPASIQLNSEKGRGKPFDGLLIDVSPGGCRFQFEESHTGRKVNLLPILVSIHCQQRGLDMQVAGMVRNSRMQDGHLTIGIQFSEAQPVLENLV</sequence>
<keyword evidence="2" id="KW-0547">Nucleotide-binding</keyword>
<dbReference type="AlphaFoldDB" id="A0A939DL96"/>
<proteinExistence type="predicted"/>
<keyword evidence="1" id="KW-0973">c-di-GMP</keyword>
<accession>A0A939DL96</accession>
<dbReference type="InterPro" id="IPR009875">
    <property type="entry name" value="PilZ_domain"/>
</dbReference>
<feature type="domain" description="Type III secretion system flagellar brake protein YcgR PilZN" evidence="5">
    <location>
        <begin position="22"/>
        <end position="105"/>
    </location>
</feature>
<dbReference type="Pfam" id="PF12945">
    <property type="entry name" value="PilZNR"/>
    <property type="match status" value="1"/>
</dbReference>
<dbReference type="EMBL" id="JAFKCV010000002">
    <property type="protein sequence ID" value="MBN7824645.1"/>
    <property type="molecule type" value="Genomic_DNA"/>
</dbReference>
<dbReference type="Proteomes" id="UP000664654">
    <property type="component" value="Unassembled WGS sequence"/>
</dbReference>
<dbReference type="Gene3D" id="2.30.110.10">
    <property type="entry name" value="Electron Transport, Fmn-binding Protein, Chain A"/>
    <property type="match status" value="1"/>
</dbReference>
<gene>
    <name evidence="6" type="ORF">J0A66_05325</name>
</gene>
<protein>
    <submittedName>
        <fullName evidence="6">PilZ domain-containing protein</fullName>
    </submittedName>
</protein>
<reference evidence="6" key="1">
    <citation type="submission" date="2021-03" db="EMBL/GenBank/DDBJ databases">
        <title>novel species isolated from a fishpond in China.</title>
        <authorList>
            <person name="Lu H."/>
            <person name="Cai Z."/>
        </authorList>
    </citation>
    <scope>NUCLEOTIDE SEQUENCE</scope>
    <source>
        <strain evidence="6">JCM 30855</strain>
    </source>
</reference>
<evidence type="ECO:0000313" key="7">
    <source>
        <dbReference type="Proteomes" id="UP000664654"/>
    </source>
</evidence>
<evidence type="ECO:0000256" key="1">
    <source>
        <dbReference type="ARBA" id="ARBA00022636"/>
    </source>
</evidence>
<dbReference type="InterPro" id="IPR009926">
    <property type="entry name" value="T3SS_YcgR_PilZN"/>
</dbReference>
<name>A0A939DL96_9ALTE</name>
<dbReference type="GO" id="GO:0035438">
    <property type="term" value="F:cyclic-di-GMP binding"/>
    <property type="evidence" value="ECO:0007669"/>
    <property type="project" value="InterPro"/>
</dbReference>